<sequence length="137" mass="15034">MARTPAPDQPPRAPRRKPPQYAYDGLTGAWLRLPWWLHLGFAAAAWPACTYLVPRLPAHEPWVRTLLGQWVPQWGWMPLVAFCAGSAVASAVKAARQPPPKAAGKRKPRRTAAGEAARARKPRKPRNAPPPQADAAD</sequence>
<dbReference type="Proteomes" id="UP000295765">
    <property type="component" value="Unassembled WGS sequence"/>
</dbReference>
<protein>
    <submittedName>
        <fullName evidence="2">Uncharacterized protein</fullName>
    </submittedName>
</protein>
<proteinExistence type="predicted"/>
<evidence type="ECO:0000313" key="3">
    <source>
        <dbReference type="Proteomes" id="UP000295765"/>
    </source>
</evidence>
<evidence type="ECO:0000256" key="1">
    <source>
        <dbReference type="SAM" id="MobiDB-lite"/>
    </source>
</evidence>
<dbReference type="AlphaFoldDB" id="A0A4R2LBX7"/>
<dbReference type="EMBL" id="SLWY01000006">
    <property type="protein sequence ID" value="TCO81935.1"/>
    <property type="molecule type" value="Genomic_DNA"/>
</dbReference>
<organism evidence="2 3">
    <name type="scientific">Plasticicumulans lactativorans</name>
    <dbReference type="NCBI Taxonomy" id="1133106"/>
    <lineage>
        <taxon>Bacteria</taxon>
        <taxon>Pseudomonadati</taxon>
        <taxon>Pseudomonadota</taxon>
        <taxon>Gammaproteobacteria</taxon>
        <taxon>Candidatus Competibacteraceae</taxon>
        <taxon>Plasticicumulans</taxon>
    </lineage>
</organism>
<keyword evidence="3" id="KW-1185">Reference proteome</keyword>
<dbReference type="RefSeq" id="WP_132540004.1">
    <property type="nucleotide sequence ID" value="NZ_SLWY01000006.1"/>
</dbReference>
<name>A0A4R2LBX7_9GAMM</name>
<evidence type="ECO:0000313" key="2">
    <source>
        <dbReference type="EMBL" id="TCO81935.1"/>
    </source>
</evidence>
<reference evidence="2 3" key="1">
    <citation type="submission" date="2019-03" db="EMBL/GenBank/DDBJ databases">
        <title>Genomic Encyclopedia of Type Strains, Phase IV (KMG-IV): sequencing the most valuable type-strain genomes for metagenomic binning, comparative biology and taxonomic classification.</title>
        <authorList>
            <person name="Goeker M."/>
        </authorList>
    </citation>
    <scope>NUCLEOTIDE SEQUENCE [LARGE SCALE GENOMIC DNA]</scope>
    <source>
        <strain evidence="2 3">DSM 25287</strain>
    </source>
</reference>
<feature type="compositionally biased region" description="Pro residues" evidence="1">
    <location>
        <begin position="127"/>
        <end position="137"/>
    </location>
</feature>
<gene>
    <name evidence="2" type="ORF">EV699_10629</name>
</gene>
<feature type="region of interest" description="Disordered" evidence="1">
    <location>
        <begin position="93"/>
        <end position="137"/>
    </location>
</feature>
<comment type="caution">
    <text evidence="2">The sequence shown here is derived from an EMBL/GenBank/DDBJ whole genome shotgun (WGS) entry which is preliminary data.</text>
</comment>
<dbReference type="OrthoDB" id="7064044at2"/>
<accession>A0A4R2LBX7</accession>